<sequence>MPIPICCTYPAVITTIILEKKDQERDNREIMAEIKAIYEEHKHRYGYRRITAELNE</sequence>
<name>A0AA47B5K9_9LACO</name>
<evidence type="ECO:0000259" key="1">
    <source>
        <dbReference type="Pfam" id="PF13276"/>
    </source>
</evidence>
<reference evidence="2" key="1">
    <citation type="submission" date="2021-09" db="EMBL/GenBank/DDBJ databases">
        <title>Lactobacillus species from Apis mellifera, Switzerland.</title>
        <authorList>
            <person name="Pfister J."/>
            <person name="Brown A."/>
            <person name="Neumann P."/>
            <person name="Collaud A."/>
            <person name="Retschnig G."/>
            <person name="Perreten V."/>
        </authorList>
    </citation>
    <scope>NUCLEOTIDE SEQUENCE</scope>
    <source>
        <strain evidence="2">IBH002</strain>
        <plasmid evidence="2">pIBH002-1</plasmid>
    </source>
</reference>
<dbReference type="InterPro" id="IPR025948">
    <property type="entry name" value="HTH-like_dom"/>
</dbReference>
<feature type="domain" description="HTH-like" evidence="1">
    <location>
        <begin position="26"/>
        <end position="55"/>
    </location>
</feature>
<dbReference type="Proteomes" id="UP001164557">
    <property type="component" value="Plasmid pIBH002-1"/>
</dbReference>
<dbReference type="EMBL" id="CP084390">
    <property type="protein sequence ID" value="UZX30551.1"/>
    <property type="molecule type" value="Genomic_DNA"/>
</dbReference>
<keyword evidence="3" id="KW-1185">Reference proteome</keyword>
<proteinExistence type="predicted"/>
<organism evidence="2 3">
    <name type="scientific">Lactobacillus helsingborgensis</name>
    <dbReference type="NCBI Taxonomy" id="1218494"/>
    <lineage>
        <taxon>Bacteria</taxon>
        <taxon>Bacillati</taxon>
        <taxon>Bacillota</taxon>
        <taxon>Bacilli</taxon>
        <taxon>Lactobacillales</taxon>
        <taxon>Lactobacillaceae</taxon>
        <taxon>Lactobacillus</taxon>
    </lineage>
</organism>
<dbReference type="RefSeq" id="WP_084608724.1">
    <property type="nucleotide sequence ID" value="NZ_CP084390.1"/>
</dbReference>
<evidence type="ECO:0000313" key="3">
    <source>
        <dbReference type="Proteomes" id="UP001164557"/>
    </source>
</evidence>
<dbReference type="Pfam" id="PF13276">
    <property type="entry name" value="HTH_21"/>
    <property type="match status" value="1"/>
</dbReference>
<accession>A0AA47B5K9</accession>
<dbReference type="AlphaFoldDB" id="A0AA47B5K9"/>
<keyword evidence="2" id="KW-0614">Plasmid</keyword>
<protein>
    <submittedName>
        <fullName evidence="2">IS3 family transposase</fullName>
    </submittedName>
</protein>
<evidence type="ECO:0000313" key="2">
    <source>
        <dbReference type="EMBL" id="UZX30551.1"/>
    </source>
</evidence>
<geneLocation type="plasmid" evidence="2 3">
    <name>pIBH002-1</name>
</geneLocation>
<gene>
    <name evidence="2" type="ORF">LDX53_09240</name>
</gene>